<dbReference type="AlphaFoldDB" id="X6MTG5"/>
<dbReference type="PRINTS" id="PR00318">
    <property type="entry name" value="GPROTEINA"/>
</dbReference>
<evidence type="ECO:0000313" key="8">
    <source>
        <dbReference type="Proteomes" id="UP000023152"/>
    </source>
</evidence>
<name>X6MTG5_RETFI</name>
<dbReference type="GO" id="GO:0001664">
    <property type="term" value="F:G protein-coupled receptor binding"/>
    <property type="evidence" value="ECO:0007669"/>
    <property type="project" value="TreeGrafter"/>
</dbReference>
<proteinExistence type="predicted"/>
<dbReference type="FunFam" id="3.40.50.300:FF:000720">
    <property type="entry name" value="Guanine nucleotide-binding protein G(k) subunit alpha"/>
    <property type="match status" value="1"/>
</dbReference>
<dbReference type="GO" id="GO:0005737">
    <property type="term" value="C:cytoplasm"/>
    <property type="evidence" value="ECO:0007669"/>
    <property type="project" value="TreeGrafter"/>
</dbReference>
<evidence type="ECO:0000256" key="4">
    <source>
        <dbReference type="ARBA" id="ARBA00023224"/>
    </source>
</evidence>
<dbReference type="PANTHER" id="PTHR10218:SF302">
    <property type="entry name" value="GUANINE NUCLEOTIDE-BINDING PROTEIN ALPHA-5 SUBUNIT"/>
    <property type="match status" value="1"/>
</dbReference>
<keyword evidence="8" id="KW-1185">Reference proteome</keyword>
<dbReference type="Gene3D" id="1.10.400.10">
    <property type="entry name" value="GI Alpha 1, domain 2-like"/>
    <property type="match status" value="1"/>
</dbReference>
<dbReference type="GO" id="GO:0031683">
    <property type="term" value="F:G-protein beta/gamma-subunit complex binding"/>
    <property type="evidence" value="ECO:0007669"/>
    <property type="project" value="InterPro"/>
</dbReference>
<feature type="binding site" evidence="6">
    <location>
        <position position="113"/>
    </location>
    <ligand>
        <name>Mg(2+)</name>
        <dbReference type="ChEBI" id="CHEBI:18420"/>
    </ligand>
</feature>
<keyword evidence="1 6" id="KW-0479">Metal-binding</keyword>
<feature type="binding site" evidence="5">
    <location>
        <begin position="205"/>
        <end position="208"/>
    </location>
    <ligand>
        <name>GTP</name>
        <dbReference type="ChEBI" id="CHEBI:37565"/>
    </ligand>
</feature>
<accession>X6MTG5</accession>
<dbReference type="EMBL" id="ASPP01017609">
    <property type="protein sequence ID" value="ETO16931.1"/>
    <property type="molecule type" value="Genomic_DNA"/>
</dbReference>
<dbReference type="InterPro" id="IPR001019">
    <property type="entry name" value="Gprotein_alpha_su"/>
</dbReference>
<keyword evidence="6" id="KW-0460">Magnesium</keyword>
<keyword evidence="4" id="KW-0807">Transducer</keyword>
<keyword evidence="3 5" id="KW-0342">GTP-binding</keyword>
<dbReference type="Pfam" id="PF00503">
    <property type="entry name" value="G-alpha"/>
    <property type="match status" value="1"/>
</dbReference>
<dbReference type="SUPFAM" id="SSF52540">
    <property type="entry name" value="P-loop containing nucleoside triphosphate hydrolases"/>
    <property type="match status" value="1"/>
</dbReference>
<dbReference type="SMART" id="SM00275">
    <property type="entry name" value="G_alpha"/>
    <property type="match status" value="1"/>
</dbReference>
<feature type="non-terminal residue" evidence="7">
    <location>
        <position position="1"/>
    </location>
</feature>
<dbReference type="GO" id="GO:0005834">
    <property type="term" value="C:heterotrimeric G-protein complex"/>
    <property type="evidence" value="ECO:0007669"/>
    <property type="project" value="TreeGrafter"/>
</dbReference>
<dbReference type="PANTHER" id="PTHR10218">
    <property type="entry name" value="GTP-BINDING PROTEIN ALPHA SUBUNIT"/>
    <property type="match status" value="1"/>
</dbReference>
<sequence length="328" mass="38698">NTQDYLQTLCRENKALIDAGIQQCALSESKLEEIRDAFTEEQIPITFDSRLVVNMQRLWNEVKAKFQIPDNVEHFLDRIKEIADPNYIPTFNDYVLCFFFFLKKKKKEKKKSTCYSEEVFFTKTHDTEVRFQFIDVGGQRSERRKWMKFVKEELDCVVFVIGMSDYDLKCFEDNQTKRLDEALAMFTELATTQFFDRKSLIIFFNKFDLFEEKLTKVSFKVAFSDIRDEEAQDPKLVCKFFKQKFLDILDNNKVKLTSPPHFFSTRALRFEKGGSSVHYFFFLLGSKKMTPFIFFILGTKNVHKVIRSIQTDLVRQNLLEQGLALGKA</sequence>
<evidence type="ECO:0000256" key="1">
    <source>
        <dbReference type="ARBA" id="ARBA00022723"/>
    </source>
</evidence>
<dbReference type="GO" id="GO:0007188">
    <property type="term" value="P:adenylate cyclase-modulating G protein-coupled receptor signaling pathway"/>
    <property type="evidence" value="ECO:0007669"/>
    <property type="project" value="TreeGrafter"/>
</dbReference>
<dbReference type="GO" id="GO:0005525">
    <property type="term" value="F:GTP binding"/>
    <property type="evidence" value="ECO:0007669"/>
    <property type="project" value="UniProtKB-KW"/>
</dbReference>
<evidence type="ECO:0000313" key="7">
    <source>
        <dbReference type="EMBL" id="ETO16931.1"/>
    </source>
</evidence>
<evidence type="ECO:0000256" key="5">
    <source>
        <dbReference type="PIRSR" id="PIRSR601019-1"/>
    </source>
</evidence>
<dbReference type="Proteomes" id="UP000023152">
    <property type="component" value="Unassembled WGS sequence"/>
</dbReference>
<keyword evidence="2 5" id="KW-0547">Nucleotide-binding</keyword>
<dbReference type="Gene3D" id="3.40.50.300">
    <property type="entry name" value="P-loop containing nucleotide triphosphate hydrolases"/>
    <property type="match status" value="1"/>
</dbReference>
<dbReference type="InterPro" id="IPR027417">
    <property type="entry name" value="P-loop_NTPase"/>
</dbReference>
<evidence type="ECO:0000256" key="2">
    <source>
        <dbReference type="ARBA" id="ARBA00022741"/>
    </source>
</evidence>
<evidence type="ECO:0000256" key="6">
    <source>
        <dbReference type="PIRSR" id="PIRSR601019-2"/>
    </source>
</evidence>
<dbReference type="InterPro" id="IPR011025">
    <property type="entry name" value="GproteinA_insert"/>
</dbReference>
<dbReference type="GO" id="GO:0003924">
    <property type="term" value="F:GTPase activity"/>
    <property type="evidence" value="ECO:0007669"/>
    <property type="project" value="InterPro"/>
</dbReference>
<dbReference type="OrthoDB" id="2136472at2759"/>
<dbReference type="SUPFAM" id="SSF47895">
    <property type="entry name" value="Transducin (alpha subunit), insertion domain"/>
    <property type="match status" value="1"/>
</dbReference>
<dbReference type="PROSITE" id="PS51882">
    <property type="entry name" value="G_ALPHA"/>
    <property type="match status" value="1"/>
</dbReference>
<organism evidence="7 8">
    <name type="scientific">Reticulomyxa filosa</name>
    <dbReference type="NCBI Taxonomy" id="46433"/>
    <lineage>
        <taxon>Eukaryota</taxon>
        <taxon>Sar</taxon>
        <taxon>Rhizaria</taxon>
        <taxon>Retaria</taxon>
        <taxon>Foraminifera</taxon>
        <taxon>Monothalamids</taxon>
        <taxon>Reticulomyxidae</taxon>
        <taxon>Reticulomyxa</taxon>
    </lineage>
</organism>
<evidence type="ECO:0000256" key="3">
    <source>
        <dbReference type="ARBA" id="ARBA00023134"/>
    </source>
</evidence>
<feature type="binding site" evidence="5">
    <location>
        <begin position="135"/>
        <end position="139"/>
    </location>
    <ligand>
        <name>GTP</name>
        <dbReference type="ChEBI" id="CHEBI:37565"/>
    </ligand>
</feature>
<gene>
    <name evidence="7" type="ORF">RFI_20406</name>
</gene>
<reference evidence="7 8" key="1">
    <citation type="journal article" date="2013" name="Curr. Biol.">
        <title>The Genome of the Foraminiferan Reticulomyxa filosa.</title>
        <authorList>
            <person name="Glockner G."/>
            <person name="Hulsmann N."/>
            <person name="Schleicher M."/>
            <person name="Noegel A.A."/>
            <person name="Eichinger L."/>
            <person name="Gallinger C."/>
            <person name="Pawlowski J."/>
            <person name="Sierra R."/>
            <person name="Euteneuer U."/>
            <person name="Pillet L."/>
            <person name="Moustafa A."/>
            <person name="Platzer M."/>
            <person name="Groth M."/>
            <person name="Szafranski K."/>
            <person name="Schliwa M."/>
        </authorList>
    </citation>
    <scope>NUCLEOTIDE SEQUENCE [LARGE SCALE GENOMIC DNA]</scope>
</reference>
<protein>
    <submittedName>
        <fullName evidence="7">Guanine nucleotide-binding protein alpha-16 subunit</fullName>
    </submittedName>
</protein>
<dbReference type="GO" id="GO:0046872">
    <property type="term" value="F:metal ion binding"/>
    <property type="evidence" value="ECO:0007669"/>
    <property type="project" value="UniProtKB-KW"/>
</dbReference>
<comment type="caution">
    <text evidence="7">The sequence shown here is derived from an EMBL/GenBank/DDBJ whole genome shotgun (WGS) entry which is preliminary data.</text>
</comment>